<dbReference type="Gene3D" id="2.30.40.10">
    <property type="entry name" value="Urease, subunit C, domain 1"/>
    <property type="match status" value="1"/>
</dbReference>
<gene>
    <name evidence="2" type="ORF">GCM10007913_04940</name>
</gene>
<proteinExistence type="predicted"/>
<dbReference type="SUPFAM" id="SSF51556">
    <property type="entry name" value="Metallo-dependent hydrolases"/>
    <property type="match status" value="1"/>
</dbReference>
<organism evidence="2 3">
    <name type="scientific">Devosia yakushimensis</name>
    <dbReference type="NCBI Taxonomy" id="470028"/>
    <lineage>
        <taxon>Bacteria</taxon>
        <taxon>Pseudomonadati</taxon>
        <taxon>Pseudomonadota</taxon>
        <taxon>Alphaproteobacteria</taxon>
        <taxon>Hyphomicrobiales</taxon>
        <taxon>Devosiaceae</taxon>
        <taxon>Devosia</taxon>
    </lineage>
</organism>
<dbReference type="PANTHER" id="PTHR43668:SF2">
    <property type="entry name" value="ALLANTOINASE"/>
    <property type="match status" value="1"/>
</dbReference>
<evidence type="ECO:0000259" key="1">
    <source>
        <dbReference type="Pfam" id="PF01979"/>
    </source>
</evidence>
<comment type="caution">
    <text evidence="2">The sequence shown here is derived from an EMBL/GenBank/DDBJ whole genome shotgun (WGS) entry which is preliminary data.</text>
</comment>
<accession>A0ABQ5UB75</accession>
<dbReference type="RefSeq" id="WP_284387584.1">
    <property type="nucleotide sequence ID" value="NZ_BSNG01000001.1"/>
</dbReference>
<dbReference type="InterPro" id="IPR032466">
    <property type="entry name" value="Metal_Hydrolase"/>
</dbReference>
<protein>
    <submittedName>
        <fullName evidence="2">Allantoinase</fullName>
    </submittedName>
</protein>
<dbReference type="SUPFAM" id="SSF51338">
    <property type="entry name" value="Composite domain of metallo-dependent hydrolases"/>
    <property type="match status" value="1"/>
</dbReference>
<name>A0ABQ5UB75_9HYPH</name>
<keyword evidence="3" id="KW-1185">Reference proteome</keyword>
<dbReference type="Proteomes" id="UP001161406">
    <property type="component" value="Unassembled WGS sequence"/>
</dbReference>
<feature type="domain" description="Amidohydrolase-related" evidence="1">
    <location>
        <begin position="52"/>
        <end position="390"/>
    </location>
</feature>
<sequence>MSDFDTVIQGRFVGEAGIVERGFAAVRNGKIALLGSGQVPAAKDVHDFGNAIVLPGVIDGQVHSRSQKDQEDFVWSTRSAAAGGVTTIVDMPYDAGLLISTGDMIREKARSAGEQARVDFALYGTIRPSEGPVHIAEMAEAGAAAFKFSTFDTDPNRFPRIPTPLLHAAFAEVAKTGLIAGVHNENDECVKVWSQAIMATGRTDYRTHGESRPAIAETLAVAEVYEIAQATGASAHIVHCSVGRGYELAEAYRAQRVDATIEACIHYLVCSEEEDVSRLLGRAKCNPPIRSAAEREKLWKHLAAGHITIVSTDHVSWGLERKSSPVMLENASGMPGLEVLPSLLLDGLTDRNLSLTHAAKLLAANPARLFRIADQKGGFGLGLDADFAVFTERPRHYDPSASGHNIVDWSPYEGRLIRHAPVATFLRGEMVFDGTNVLAQPGTGRFVKPNRVASANVSAAA</sequence>
<dbReference type="InterPro" id="IPR050138">
    <property type="entry name" value="DHOase/Allantoinase_Hydrolase"/>
</dbReference>
<reference evidence="2" key="1">
    <citation type="journal article" date="2014" name="Int. J. Syst. Evol. Microbiol.">
        <title>Complete genome of a new Firmicutes species belonging to the dominant human colonic microbiota ('Ruminococcus bicirculans') reveals two chromosomes and a selective capacity to utilize plant glucans.</title>
        <authorList>
            <consortium name="NISC Comparative Sequencing Program"/>
            <person name="Wegmann U."/>
            <person name="Louis P."/>
            <person name="Goesmann A."/>
            <person name="Henrissat B."/>
            <person name="Duncan S.H."/>
            <person name="Flint H.J."/>
        </authorList>
    </citation>
    <scope>NUCLEOTIDE SEQUENCE</scope>
    <source>
        <strain evidence="2">NBRC 103855</strain>
    </source>
</reference>
<reference evidence="2" key="2">
    <citation type="submission" date="2023-01" db="EMBL/GenBank/DDBJ databases">
        <title>Draft genome sequence of Devosia yakushimensis strain NBRC 103855.</title>
        <authorList>
            <person name="Sun Q."/>
            <person name="Mori K."/>
        </authorList>
    </citation>
    <scope>NUCLEOTIDE SEQUENCE</scope>
    <source>
        <strain evidence="2">NBRC 103855</strain>
    </source>
</reference>
<evidence type="ECO:0000313" key="3">
    <source>
        <dbReference type="Proteomes" id="UP001161406"/>
    </source>
</evidence>
<dbReference type="InterPro" id="IPR011059">
    <property type="entry name" value="Metal-dep_hydrolase_composite"/>
</dbReference>
<dbReference type="EMBL" id="BSNG01000001">
    <property type="protein sequence ID" value="GLQ08562.1"/>
    <property type="molecule type" value="Genomic_DNA"/>
</dbReference>
<dbReference type="PANTHER" id="PTHR43668">
    <property type="entry name" value="ALLANTOINASE"/>
    <property type="match status" value="1"/>
</dbReference>
<dbReference type="InterPro" id="IPR006680">
    <property type="entry name" value="Amidohydro-rel"/>
</dbReference>
<dbReference type="Pfam" id="PF01979">
    <property type="entry name" value="Amidohydro_1"/>
    <property type="match status" value="1"/>
</dbReference>
<dbReference type="Gene3D" id="3.20.20.140">
    <property type="entry name" value="Metal-dependent hydrolases"/>
    <property type="match status" value="1"/>
</dbReference>
<evidence type="ECO:0000313" key="2">
    <source>
        <dbReference type="EMBL" id="GLQ08562.1"/>
    </source>
</evidence>